<sequence>MTSESSLAAARSPRPAAAAAAAALHPSLVLSAYLEPLVRGRRVAVLGDATIGLAERLLQRGARLVHAYDPDAARVAEKLARSAPSRQPHPSFAVFDGDLGVRDGAFDTLVVPDLSIFSDQAELLRRARRLTAASGAAVIASPNPDVARGLLPAGARRGAAPGYYALYDLVALQFKQVRMIGQAPFVGYTVAEFAPKGEPEVSVDTSILDGSEEPEWFIVVAGERLPRLDAFAVIELPFAELPAAGAGAPPEALHEAQGLAARLGGELAELRTRHQRDREDAGARAESAVATAARLAEVEAELGAKGARLREIEARAGDAHVRAERLTHQIRDMEEELRGQRDRATRLAKQLDDEKRLRTKVELELGMIRNKPEIAGARDRLEAATVELEAARARIAEIEARPAVAPPDPALAARVEQLEAAAAGARRELSKLTAERDAARKRAQESERALDEARRAAAKLQELEAARAEAARERDRLKERADRLERDNRALEDQRGALEARRLLLETRIVDLEQRVVSLEKRNAELEKRDAGEAAAAEIAGLEEALRERGHVIATLKAQLLESERVGKELVDELGTVFTAVTADRGGPGQAAGGGAGGILPAASGAGDAVEALRQQLDALARSAAASEADLRAASWKIAQLERELADARDAAGSPAALHAELEQALIAAQAEIAALRRAAEREGASAEGVSAEGAAQEGAAQQPGVSAEGAAQEVAAQQQGVSAEGAAQPGVSAEGVAPQGASAEREGAACENVSAPPCDDVGAGRQDASAVPEDAGVVREDVGVPPEVIEQAVLLQQVANAVEAGA</sequence>
<dbReference type="EMBL" id="CP012670">
    <property type="protein sequence ID" value="AUX25848.1"/>
    <property type="molecule type" value="Genomic_DNA"/>
</dbReference>
<feature type="coiled-coil region" evidence="1">
    <location>
        <begin position="295"/>
        <end position="529"/>
    </location>
</feature>
<evidence type="ECO:0000256" key="2">
    <source>
        <dbReference type="SAM" id="MobiDB-lite"/>
    </source>
</evidence>
<dbReference type="Proteomes" id="UP000295781">
    <property type="component" value="Chromosome"/>
</dbReference>
<gene>
    <name evidence="3" type="ORF">SOCEGT47_064010</name>
</gene>
<reference evidence="3 4" key="1">
    <citation type="submission" date="2015-09" db="EMBL/GenBank/DDBJ databases">
        <title>Sorangium comparison.</title>
        <authorList>
            <person name="Zaburannyi N."/>
            <person name="Bunk B."/>
            <person name="Overmann J."/>
            <person name="Mueller R."/>
        </authorList>
    </citation>
    <scope>NUCLEOTIDE SEQUENCE [LARGE SCALE GENOMIC DNA]</scope>
    <source>
        <strain evidence="3 4">So ceGT47</strain>
    </source>
</reference>
<keyword evidence="1" id="KW-0175">Coiled coil</keyword>
<feature type="compositionally biased region" description="Low complexity" evidence="2">
    <location>
        <begin position="687"/>
        <end position="729"/>
    </location>
</feature>
<evidence type="ECO:0000313" key="4">
    <source>
        <dbReference type="Proteomes" id="UP000295781"/>
    </source>
</evidence>
<dbReference type="Gene3D" id="3.40.50.150">
    <property type="entry name" value="Vaccinia Virus protein VP39"/>
    <property type="match status" value="1"/>
</dbReference>
<proteinExistence type="predicted"/>
<dbReference type="SUPFAM" id="SSF53335">
    <property type="entry name" value="S-adenosyl-L-methionine-dependent methyltransferases"/>
    <property type="match status" value="1"/>
</dbReference>
<feature type="coiled-coil region" evidence="1">
    <location>
        <begin position="610"/>
        <end position="679"/>
    </location>
</feature>
<dbReference type="PANTHER" id="PTHR43941">
    <property type="entry name" value="STRUCTURAL MAINTENANCE OF CHROMOSOMES PROTEIN 2"/>
    <property type="match status" value="1"/>
</dbReference>
<protein>
    <submittedName>
        <fullName evidence="3">Exported alanine/arginine/valine-rich protein</fullName>
    </submittedName>
</protein>
<dbReference type="InterPro" id="IPR029063">
    <property type="entry name" value="SAM-dependent_MTases_sf"/>
</dbReference>
<dbReference type="OrthoDB" id="5517958at2"/>
<organism evidence="3 4">
    <name type="scientific">Sorangium cellulosum</name>
    <name type="common">Polyangium cellulosum</name>
    <dbReference type="NCBI Taxonomy" id="56"/>
    <lineage>
        <taxon>Bacteria</taxon>
        <taxon>Pseudomonadati</taxon>
        <taxon>Myxococcota</taxon>
        <taxon>Polyangia</taxon>
        <taxon>Polyangiales</taxon>
        <taxon>Polyangiaceae</taxon>
        <taxon>Sorangium</taxon>
    </lineage>
</organism>
<name>A0A4P2Q9F2_SORCE</name>
<dbReference type="RefSeq" id="WP_129353038.1">
    <property type="nucleotide sequence ID" value="NZ_CP012670.1"/>
</dbReference>
<evidence type="ECO:0000256" key="1">
    <source>
        <dbReference type="SAM" id="Coils"/>
    </source>
</evidence>
<accession>A0A4P2Q9F2</accession>
<dbReference type="Gene3D" id="1.10.287.1490">
    <property type="match status" value="1"/>
</dbReference>
<dbReference type="AlphaFoldDB" id="A0A4P2Q9F2"/>
<feature type="region of interest" description="Disordered" evidence="2">
    <location>
        <begin position="687"/>
        <end position="774"/>
    </location>
</feature>
<evidence type="ECO:0000313" key="3">
    <source>
        <dbReference type="EMBL" id="AUX25848.1"/>
    </source>
</evidence>